<reference evidence="1" key="1">
    <citation type="journal article" date="2020" name="mSystems">
        <title>Genome- and Community-Level Interaction Insights into Carbon Utilization and Element Cycling Functions of Hydrothermarchaeota in Hydrothermal Sediment.</title>
        <authorList>
            <person name="Zhou Z."/>
            <person name="Liu Y."/>
            <person name="Xu W."/>
            <person name="Pan J."/>
            <person name="Luo Z.H."/>
            <person name="Li M."/>
        </authorList>
    </citation>
    <scope>NUCLEOTIDE SEQUENCE [LARGE SCALE GENOMIC DNA]</scope>
    <source>
        <strain evidence="1">SpSt-885</strain>
    </source>
</reference>
<gene>
    <name evidence="1" type="ORF">ENW83_03820</name>
</gene>
<protein>
    <recommendedName>
        <fullName evidence="2">Portal protein</fullName>
    </recommendedName>
</protein>
<comment type="caution">
    <text evidence="1">The sequence shown here is derived from an EMBL/GenBank/DDBJ whole genome shotgun (WGS) entry which is preliminary data.</text>
</comment>
<evidence type="ECO:0000313" key="1">
    <source>
        <dbReference type="EMBL" id="HGZ60317.1"/>
    </source>
</evidence>
<proteinExistence type="predicted"/>
<dbReference type="AlphaFoldDB" id="A0A7J3SLB0"/>
<organism evidence="1">
    <name type="scientific">Fervidicoccus fontis</name>
    <dbReference type="NCBI Taxonomy" id="683846"/>
    <lineage>
        <taxon>Archaea</taxon>
        <taxon>Thermoproteota</taxon>
        <taxon>Thermoprotei</taxon>
        <taxon>Fervidicoccales</taxon>
        <taxon>Fervidicoccaceae</taxon>
        <taxon>Fervidicoccus</taxon>
    </lineage>
</organism>
<accession>A0A7J3SLB0</accession>
<dbReference type="EMBL" id="DTLS01000108">
    <property type="protein sequence ID" value="HGZ60317.1"/>
    <property type="molecule type" value="Genomic_DNA"/>
</dbReference>
<evidence type="ECO:0008006" key="2">
    <source>
        <dbReference type="Google" id="ProtNLM"/>
    </source>
</evidence>
<sequence length="605" mass="69777">MPTKKKLPNPIAAESPYGPIIKTAATGGMAYYPPRWFTPLLSFVHFFIPWDRATLNSQIRYYDTFHSLVGTAVDLHAELPLSSFELKNVRDPVIKAFYEETLEHIGAASLMFDMLREYWLLGEVFVHLNWSDQFGTFTKAEILIPERVRVKMIPLTTEEEEQFKYEYLIDMELLKHTSSELLKQLPSEITVALTEGRNLELNPQNLMVMMRKTCPYDERGTSIVLRVFRELIYESKIMESMYAIADRWISPKEIWKIGDSNYIPDEQQLEDFRRMLLEAENQPQFTLVTHGLTSVDIVGASGKWPNLQTEYDWVEKRILAGLFLNKAMIHGEGPTYATASIGYRTLMSKYLAVRAKLERVWKEKFFLPIALANEFYETSGGETRVRKPYAERVPVIPDFEWRHKADLMDDQSYRNLIMQLRQRGDIPMEIISEIIGYDIEYIQEALEREAGTILDPAFREFKKREMELGLKSVPKPASITGIPELSSYKEIMKENAKEIIEGASEILGAKETEEIVKEVEGSIPESAKFGLISRGMHGKAEAAAEALKINNPYIQAIASRLNGEQLKKILSDSEYYNRILAAIKRNPEKERKDLYDKFSQKEEKE</sequence>
<name>A0A7J3SLB0_9CREN</name>